<dbReference type="NCBIfam" id="NF004474">
    <property type="entry name" value="PRK05808.1"/>
    <property type="match status" value="1"/>
</dbReference>
<dbReference type="InterPro" id="IPR006180">
    <property type="entry name" value="3-OHacyl-CoA_DH_CS"/>
</dbReference>
<protein>
    <submittedName>
        <fullName evidence="5">3-hydroxybutyryl-CoA dehydrogenase</fullName>
        <ecNumber evidence="5">1.1.1.157</ecNumber>
    </submittedName>
</protein>
<dbReference type="SUPFAM" id="SSF48179">
    <property type="entry name" value="6-phosphogluconate dehydrogenase C-terminal domain-like"/>
    <property type="match status" value="1"/>
</dbReference>
<dbReference type="PANTHER" id="PTHR48075">
    <property type="entry name" value="3-HYDROXYACYL-COA DEHYDROGENASE FAMILY PROTEIN"/>
    <property type="match status" value="1"/>
</dbReference>
<dbReference type="InterPro" id="IPR013328">
    <property type="entry name" value="6PGD_dom2"/>
</dbReference>
<evidence type="ECO:0000259" key="4">
    <source>
        <dbReference type="Pfam" id="PF02737"/>
    </source>
</evidence>
<dbReference type="EMBL" id="JBHRSM010000007">
    <property type="protein sequence ID" value="MFC3085116.1"/>
    <property type="molecule type" value="Genomic_DNA"/>
</dbReference>
<dbReference type="PIRSF" id="PIRSF000105">
    <property type="entry name" value="HCDH"/>
    <property type="match status" value="1"/>
</dbReference>
<reference evidence="6" key="1">
    <citation type="journal article" date="2019" name="Int. J. Syst. Evol. Microbiol.">
        <title>The Global Catalogue of Microorganisms (GCM) 10K type strain sequencing project: providing services to taxonomists for standard genome sequencing and annotation.</title>
        <authorList>
            <consortium name="The Broad Institute Genomics Platform"/>
            <consortium name="The Broad Institute Genome Sequencing Center for Infectious Disease"/>
            <person name="Wu L."/>
            <person name="Ma J."/>
        </authorList>
    </citation>
    <scope>NUCLEOTIDE SEQUENCE [LARGE SCALE GENOMIC DNA]</scope>
    <source>
        <strain evidence="6">KCTC 62102</strain>
    </source>
</reference>
<evidence type="ECO:0000256" key="2">
    <source>
        <dbReference type="ARBA" id="ARBA00023002"/>
    </source>
</evidence>
<dbReference type="InterPro" id="IPR022694">
    <property type="entry name" value="3-OHacyl-CoA_DH"/>
</dbReference>
<comment type="similarity">
    <text evidence="1">Belongs to the 3-hydroxyacyl-CoA dehydrogenase family.</text>
</comment>
<name>A0ABV7DQ20_9RHOB</name>
<accession>A0ABV7DQ20</accession>
<proteinExistence type="inferred from homology"/>
<dbReference type="RefSeq" id="WP_197647274.1">
    <property type="nucleotide sequence ID" value="NZ_JAEACP010000025.1"/>
</dbReference>
<keyword evidence="6" id="KW-1185">Reference proteome</keyword>
<dbReference type="Proteomes" id="UP001595445">
    <property type="component" value="Unassembled WGS sequence"/>
</dbReference>
<evidence type="ECO:0000256" key="1">
    <source>
        <dbReference type="ARBA" id="ARBA00009463"/>
    </source>
</evidence>
<dbReference type="Pfam" id="PF02737">
    <property type="entry name" value="3HCDH_N"/>
    <property type="match status" value="1"/>
</dbReference>
<dbReference type="EC" id="1.1.1.157" evidence="5"/>
<dbReference type="SUPFAM" id="SSF51735">
    <property type="entry name" value="NAD(P)-binding Rossmann-fold domains"/>
    <property type="match status" value="1"/>
</dbReference>
<dbReference type="PANTHER" id="PTHR48075:SF5">
    <property type="entry name" value="3-HYDROXYBUTYRYL-COA DEHYDROGENASE"/>
    <property type="match status" value="1"/>
</dbReference>
<feature type="domain" description="3-hydroxyacyl-CoA dehydrogenase NAD binding" evidence="4">
    <location>
        <begin position="6"/>
        <end position="183"/>
    </location>
</feature>
<evidence type="ECO:0000259" key="3">
    <source>
        <dbReference type="Pfam" id="PF00725"/>
    </source>
</evidence>
<evidence type="ECO:0000313" key="6">
    <source>
        <dbReference type="Proteomes" id="UP001595445"/>
    </source>
</evidence>
<dbReference type="PROSITE" id="PS00067">
    <property type="entry name" value="3HCDH"/>
    <property type="match status" value="1"/>
</dbReference>
<dbReference type="InterPro" id="IPR006176">
    <property type="entry name" value="3-OHacyl-CoA_DH_NAD-bd"/>
</dbReference>
<dbReference type="InterPro" id="IPR008927">
    <property type="entry name" value="6-PGluconate_DH-like_C_sf"/>
</dbReference>
<comment type="caution">
    <text evidence="5">The sequence shown here is derived from an EMBL/GenBank/DDBJ whole genome shotgun (WGS) entry which is preliminary data.</text>
</comment>
<dbReference type="Gene3D" id="1.10.1040.10">
    <property type="entry name" value="N-(1-d-carboxylethyl)-l-norvaline Dehydrogenase, domain 2"/>
    <property type="match status" value="1"/>
</dbReference>
<feature type="domain" description="3-hydroxyacyl-CoA dehydrogenase C-terminal" evidence="3">
    <location>
        <begin position="187"/>
        <end position="282"/>
    </location>
</feature>
<dbReference type="Gene3D" id="3.40.50.720">
    <property type="entry name" value="NAD(P)-binding Rossmann-like Domain"/>
    <property type="match status" value="1"/>
</dbReference>
<dbReference type="Pfam" id="PF00725">
    <property type="entry name" value="3HCDH"/>
    <property type="match status" value="1"/>
</dbReference>
<evidence type="ECO:0000313" key="5">
    <source>
        <dbReference type="EMBL" id="MFC3085116.1"/>
    </source>
</evidence>
<keyword evidence="2 5" id="KW-0560">Oxidoreductase</keyword>
<dbReference type="GO" id="GO:0008691">
    <property type="term" value="F:3-hydroxybutyryl-CoA dehydrogenase activity"/>
    <property type="evidence" value="ECO:0007669"/>
    <property type="project" value="UniProtKB-EC"/>
</dbReference>
<dbReference type="InterPro" id="IPR036291">
    <property type="entry name" value="NAD(P)-bd_dom_sf"/>
</dbReference>
<organism evidence="5 6">
    <name type="scientific">Tabrizicola soli</name>
    <dbReference type="NCBI Taxonomy" id="2185115"/>
    <lineage>
        <taxon>Bacteria</taxon>
        <taxon>Pseudomonadati</taxon>
        <taxon>Pseudomonadota</taxon>
        <taxon>Alphaproteobacteria</taxon>
        <taxon>Rhodobacterales</taxon>
        <taxon>Paracoccaceae</taxon>
        <taxon>Tabrizicola</taxon>
    </lineage>
</organism>
<dbReference type="NCBIfam" id="NF005715">
    <property type="entry name" value="PRK07530.1"/>
    <property type="match status" value="1"/>
</dbReference>
<gene>
    <name evidence="5" type="ORF">ACFOD6_03545</name>
</gene>
<dbReference type="InterPro" id="IPR006108">
    <property type="entry name" value="3HC_DH_C"/>
</dbReference>
<sequence length="291" mass="32145">MEIRLVGVVGAGQMGNGIAHVFALAGYEVLLNDISEEGLAKALATIDRNIERQVARGKVLPADKRAALERIRTTLKLSDLGQCDLIIEAATERETVKQAIFEDLLPHLKPTTILTSNTSSISITRLASRTDRPEKFMGFHFMNPVPVMQLVELIRGIATDQETWDTLHEVVNRLGKTAASAEDFPAFIVNRILMPMINEAVYTLYEGVGSVKSIDESLKLGANHPMGPLELADFIGLDTCLAIMNVLHEGLADTKYRPCPLLTKYVEAGWLGRKTQRGFYDYRGEVPVPTR</sequence>